<dbReference type="EMBL" id="PGCJ01000071">
    <property type="protein sequence ID" value="PLW52921.1"/>
    <property type="molecule type" value="Genomic_DNA"/>
</dbReference>
<gene>
    <name evidence="2" type="ORF">PCANC_05760</name>
</gene>
<proteinExistence type="predicted"/>
<feature type="region of interest" description="Disordered" evidence="1">
    <location>
        <begin position="26"/>
        <end position="50"/>
    </location>
</feature>
<dbReference type="OrthoDB" id="608866at2759"/>
<reference evidence="2 3" key="1">
    <citation type="submission" date="2017-11" db="EMBL/GenBank/DDBJ databases">
        <title>De novo assembly and phasing of dikaryotic genomes from two isolates of Puccinia coronata f. sp. avenae, the causal agent of oat crown rust.</title>
        <authorList>
            <person name="Miller M.E."/>
            <person name="Zhang Y."/>
            <person name="Omidvar V."/>
            <person name="Sperschneider J."/>
            <person name="Schwessinger B."/>
            <person name="Raley C."/>
            <person name="Palmer J.M."/>
            <person name="Garnica D."/>
            <person name="Upadhyaya N."/>
            <person name="Rathjen J."/>
            <person name="Taylor J.M."/>
            <person name="Park R.F."/>
            <person name="Dodds P.N."/>
            <person name="Hirsch C.D."/>
            <person name="Kianian S.F."/>
            <person name="Figueroa M."/>
        </authorList>
    </citation>
    <scope>NUCLEOTIDE SEQUENCE [LARGE SCALE GENOMIC DNA]</scope>
    <source>
        <strain evidence="2">12NC29</strain>
    </source>
</reference>
<evidence type="ECO:0000313" key="3">
    <source>
        <dbReference type="Proteomes" id="UP000235388"/>
    </source>
</evidence>
<protein>
    <submittedName>
        <fullName evidence="2">Uncharacterized protein</fullName>
    </submittedName>
</protein>
<feature type="region of interest" description="Disordered" evidence="1">
    <location>
        <begin position="70"/>
        <end position="90"/>
    </location>
</feature>
<dbReference type="AlphaFoldDB" id="A0A2N5VSE3"/>
<accession>A0A2N5VSE3</accession>
<feature type="compositionally biased region" description="Low complexity" evidence="1">
    <location>
        <begin position="26"/>
        <end position="39"/>
    </location>
</feature>
<organism evidence="2 3">
    <name type="scientific">Puccinia coronata f. sp. avenae</name>
    <dbReference type="NCBI Taxonomy" id="200324"/>
    <lineage>
        <taxon>Eukaryota</taxon>
        <taxon>Fungi</taxon>
        <taxon>Dikarya</taxon>
        <taxon>Basidiomycota</taxon>
        <taxon>Pucciniomycotina</taxon>
        <taxon>Pucciniomycetes</taxon>
        <taxon>Pucciniales</taxon>
        <taxon>Pucciniaceae</taxon>
        <taxon>Puccinia</taxon>
    </lineage>
</organism>
<evidence type="ECO:0000256" key="1">
    <source>
        <dbReference type="SAM" id="MobiDB-lite"/>
    </source>
</evidence>
<evidence type="ECO:0000313" key="2">
    <source>
        <dbReference type="EMBL" id="PLW52921.1"/>
    </source>
</evidence>
<comment type="caution">
    <text evidence="2">The sequence shown here is derived from an EMBL/GenBank/DDBJ whole genome shotgun (WGS) entry which is preliminary data.</text>
</comment>
<keyword evidence="3" id="KW-1185">Reference proteome</keyword>
<name>A0A2N5VSE3_9BASI</name>
<sequence>MKKKRTGKKWPQALSQVDLLAELESAQRAGRPARQAGSSPAGRLTCSPSWNQPSRQVNLLAELESAQWAGQPARQAGTSPAGKLTCSPSW</sequence>
<dbReference type="Proteomes" id="UP000235388">
    <property type="component" value="Unassembled WGS sequence"/>
</dbReference>